<dbReference type="InterPro" id="IPR020846">
    <property type="entry name" value="MFS_dom"/>
</dbReference>
<dbReference type="PROSITE" id="PS50850">
    <property type="entry name" value="MFS"/>
    <property type="match status" value="2"/>
</dbReference>
<dbReference type="GO" id="GO:0022857">
    <property type="term" value="F:transmembrane transporter activity"/>
    <property type="evidence" value="ECO:0007669"/>
    <property type="project" value="InterPro"/>
</dbReference>
<keyword evidence="4 5" id="KW-0472">Membrane</keyword>
<evidence type="ECO:0000256" key="2">
    <source>
        <dbReference type="ARBA" id="ARBA00022692"/>
    </source>
</evidence>
<dbReference type="eggNOG" id="KOG0255">
    <property type="taxonomic scope" value="Eukaryota"/>
</dbReference>
<dbReference type="PhylomeDB" id="T1IXG3"/>
<feature type="transmembrane region" description="Helical" evidence="5">
    <location>
        <begin position="652"/>
        <end position="671"/>
    </location>
</feature>
<feature type="domain" description="Major facilitator superfamily (MFS) profile" evidence="6">
    <location>
        <begin position="3"/>
        <end position="475"/>
    </location>
</feature>
<dbReference type="PROSITE" id="PS00216">
    <property type="entry name" value="SUGAR_TRANSPORT_1"/>
    <property type="match status" value="1"/>
</dbReference>
<accession>T1IXG3</accession>
<feature type="transmembrane region" description="Helical" evidence="5">
    <location>
        <begin position="423"/>
        <end position="445"/>
    </location>
</feature>
<feature type="transmembrane region" description="Helical" evidence="5">
    <location>
        <begin position="1008"/>
        <end position="1028"/>
    </location>
</feature>
<comment type="subcellular location">
    <subcellularLocation>
        <location evidence="1">Membrane</location>
        <topology evidence="1">Multi-pass membrane protein</topology>
    </subcellularLocation>
</comment>
<evidence type="ECO:0000259" key="6">
    <source>
        <dbReference type="PROSITE" id="PS50850"/>
    </source>
</evidence>
<dbReference type="InterPro" id="IPR005829">
    <property type="entry name" value="Sugar_transporter_CS"/>
</dbReference>
<feature type="transmembrane region" description="Helical" evidence="5">
    <location>
        <begin position="980"/>
        <end position="1002"/>
    </location>
</feature>
<feature type="transmembrane region" description="Helical" evidence="5">
    <location>
        <begin position="92"/>
        <end position="114"/>
    </location>
</feature>
<evidence type="ECO:0000256" key="1">
    <source>
        <dbReference type="ARBA" id="ARBA00004141"/>
    </source>
</evidence>
<feature type="transmembrane region" description="Helical" evidence="5">
    <location>
        <begin position="451"/>
        <end position="470"/>
    </location>
</feature>
<proteinExistence type="predicted"/>
<feature type="transmembrane region" description="Helical" evidence="5">
    <location>
        <begin position="856"/>
        <end position="877"/>
    </location>
</feature>
<organism evidence="7 8">
    <name type="scientific">Strigamia maritima</name>
    <name type="common">European centipede</name>
    <name type="synonym">Geophilus maritimus</name>
    <dbReference type="NCBI Taxonomy" id="126957"/>
    <lineage>
        <taxon>Eukaryota</taxon>
        <taxon>Metazoa</taxon>
        <taxon>Ecdysozoa</taxon>
        <taxon>Arthropoda</taxon>
        <taxon>Myriapoda</taxon>
        <taxon>Chilopoda</taxon>
        <taxon>Pleurostigmophora</taxon>
        <taxon>Geophilomorpha</taxon>
        <taxon>Linotaeniidae</taxon>
        <taxon>Strigamia</taxon>
    </lineage>
</organism>
<evidence type="ECO:0000256" key="3">
    <source>
        <dbReference type="ARBA" id="ARBA00022989"/>
    </source>
</evidence>
<dbReference type="InterPro" id="IPR036259">
    <property type="entry name" value="MFS_trans_sf"/>
</dbReference>
<feature type="transmembrane region" description="Helical" evidence="5">
    <location>
        <begin position="121"/>
        <end position="144"/>
    </location>
</feature>
<feature type="transmembrane region" description="Helical" evidence="5">
    <location>
        <begin position="706"/>
        <end position="724"/>
    </location>
</feature>
<evidence type="ECO:0000313" key="8">
    <source>
        <dbReference type="Proteomes" id="UP000014500"/>
    </source>
</evidence>
<dbReference type="CDD" id="cd17317">
    <property type="entry name" value="MFS_SLC22"/>
    <property type="match status" value="1"/>
</dbReference>
<dbReference type="InterPro" id="IPR005828">
    <property type="entry name" value="MFS_sugar_transport-like"/>
</dbReference>
<feature type="transmembrane region" description="Helical" evidence="5">
    <location>
        <begin position="678"/>
        <end position="700"/>
    </location>
</feature>
<dbReference type="SUPFAM" id="SSF103473">
    <property type="entry name" value="MFS general substrate transporter"/>
    <property type="match status" value="2"/>
</dbReference>
<dbReference type="EnsemblMetazoa" id="SMAR005895-RA">
    <property type="protein sequence ID" value="SMAR005895-PA"/>
    <property type="gene ID" value="SMAR005895"/>
</dbReference>
<feature type="transmembrane region" description="Helical" evidence="5">
    <location>
        <begin position="736"/>
        <end position="759"/>
    </location>
</feature>
<keyword evidence="2 5" id="KW-0812">Transmembrane</keyword>
<evidence type="ECO:0000256" key="4">
    <source>
        <dbReference type="ARBA" id="ARBA00023136"/>
    </source>
</evidence>
<feature type="transmembrane region" description="Helical" evidence="5">
    <location>
        <begin position="558"/>
        <end position="580"/>
    </location>
</feature>
<dbReference type="GO" id="GO:0016020">
    <property type="term" value="C:membrane"/>
    <property type="evidence" value="ECO:0007669"/>
    <property type="project" value="UniProtKB-SubCell"/>
</dbReference>
<dbReference type="Proteomes" id="UP000014500">
    <property type="component" value="Unassembled WGS sequence"/>
</dbReference>
<feature type="domain" description="Major facilitator superfamily (MFS) profile" evidence="6">
    <location>
        <begin position="556"/>
        <end position="1032"/>
    </location>
</feature>
<dbReference type="AlphaFoldDB" id="T1IXG3"/>
<feature type="transmembrane region" description="Helical" evidence="5">
    <location>
        <begin position="298"/>
        <end position="321"/>
    </location>
</feature>
<feature type="transmembrane region" description="Helical" evidence="5">
    <location>
        <begin position="208"/>
        <end position="226"/>
    </location>
</feature>
<dbReference type="Pfam" id="PF00083">
    <property type="entry name" value="Sugar_tr"/>
    <property type="match status" value="2"/>
</dbReference>
<feature type="transmembrane region" description="Helical" evidence="5">
    <location>
        <begin position="357"/>
        <end position="378"/>
    </location>
</feature>
<feature type="transmembrane region" description="Helical" evidence="5">
    <location>
        <begin position="912"/>
        <end position="935"/>
    </location>
</feature>
<evidence type="ECO:0000313" key="7">
    <source>
        <dbReference type="EnsemblMetazoa" id="SMAR005895-PA"/>
    </source>
</evidence>
<feature type="transmembrane region" description="Helical" evidence="5">
    <location>
        <begin position="327"/>
        <end position="348"/>
    </location>
</feature>
<sequence length="1083" mass="120492">MLRVIYAAEILFMAAFLAAILDSRLIELSQELNTTNIYPDNFTAQSCSIFIDPLNGTRGSTSCTNGWEYDPEYKHRSIVSEWDLVCDKSWQLSLGISIYFMGVMIGGLFGGYLADKIGRQPIILVGIYVQAILGLSVVFVQSYITFITIRFFQAVALQCFQSCSYTLMMEMLQPKMRDKASVLSSVGWTSGLAIIALIAWVLDDWRHVQLAMTLPSIVSFFYFWFIPESMRWLITLQKVDKAEALARKIAKFNKIELSADVRAQIKELCLDCSQKMHNSGTKNFTLLDLFRTSEIRKYTIICAFVWFTASVVTYGIAFGLSSIASNVYLSIIINNLIEISLCGIIILTDRFGRRRPVVATIGLSGIFCIIIPLILYFGGDNSASKTASTVAAITGKTFMSFTWAIITVYTIELYPTVIRSFGLGSVGFFTRIGGIISPQIALLGTVLWKPAPFLICGVLGITSAFCILLLPDTHNKPMPDVIEDVENRSSEKALKVKSVKKIMAETIQLDESNPQTRSDGIQNRAFAGDASPNMAVNSIDDFLISLGKPGRYQMISVLLLWTNVYPIAFNNIVMVFYGIIPSHQCKLPLDSNSTILNKSLQSCSVFVDPLNETLGSTSCPHGWDYDPKYKHRSIVSEWDLVCENKWQTSLGISIYFMGVMVGGMIGGFIADKIGRRPLILFGIYVQAILGLSVVFVRSYVAFVSIRFFQAIILQSYYSNSYTLAMEMLQPKMRDNFGVLSSFGWLSGMALMAGICWIVGEWRHVQLALTLPSIIAFFYFWFIPESMRWLITKQKVDKAEELARKIAKFNKIELSANVRAQIELFCLDCIKKERYCSNRKYTFIDLVRTPVIRKYTLILAFVGFTASVVTYGTAFGLSSIASNVYLSIVINNGLDMPLCGITLFLLRKVGRRISVSLTLGLSGIFCILVPIILYSAGETAASRTASTVVVIVGKTIMSFTWAIIAVYLVELFPTVIRGFGYGTHILLNRIGGIVAPQIALLGIVLWKPAPFLVCGILAVTAALLVLLLPDTTGKPLPNMIEDVENEMKTTLQEDTTETVETKFIDPHKCADKLINDEINSTIIV</sequence>
<protein>
    <recommendedName>
        <fullName evidence="6">Major facilitator superfamily (MFS) profile domain-containing protein</fullName>
    </recommendedName>
</protein>
<keyword evidence="8" id="KW-1185">Reference proteome</keyword>
<dbReference type="STRING" id="126957.T1IXG3"/>
<dbReference type="OMA" id="VGSMTAR"/>
<feature type="transmembrane region" description="Helical" evidence="5">
    <location>
        <begin position="883"/>
        <end position="905"/>
    </location>
</feature>
<feature type="transmembrane region" description="Helical" evidence="5">
    <location>
        <begin position="947"/>
        <end position="968"/>
    </location>
</feature>
<dbReference type="FunFam" id="1.20.1250.20:FF:000023">
    <property type="entry name" value="Solute carrier family 22 member 6"/>
    <property type="match status" value="2"/>
</dbReference>
<feature type="transmembrane region" description="Helical" evidence="5">
    <location>
        <begin position="765"/>
        <end position="782"/>
    </location>
</feature>
<dbReference type="EMBL" id="JH431646">
    <property type="status" value="NOT_ANNOTATED_CDS"/>
    <property type="molecule type" value="Genomic_DNA"/>
</dbReference>
<evidence type="ECO:0000256" key="5">
    <source>
        <dbReference type="SAM" id="Phobius"/>
    </source>
</evidence>
<name>T1IXG3_STRMM</name>
<keyword evidence="3 5" id="KW-1133">Transmembrane helix</keyword>
<dbReference type="Gene3D" id="1.20.1250.20">
    <property type="entry name" value="MFS general substrate transporter like domains"/>
    <property type="match status" value="2"/>
</dbReference>
<dbReference type="PANTHER" id="PTHR24064">
    <property type="entry name" value="SOLUTE CARRIER FAMILY 22 MEMBER"/>
    <property type="match status" value="1"/>
</dbReference>
<feature type="transmembrane region" description="Helical" evidence="5">
    <location>
        <begin position="180"/>
        <end position="202"/>
    </location>
</feature>
<reference evidence="7" key="2">
    <citation type="submission" date="2015-02" db="UniProtKB">
        <authorList>
            <consortium name="EnsemblMetazoa"/>
        </authorList>
    </citation>
    <scope>IDENTIFICATION</scope>
</reference>
<reference evidence="8" key="1">
    <citation type="submission" date="2011-05" db="EMBL/GenBank/DDBJ databases">
        <authorList>
            <person name="Richards S.R."/>
            <person name="Qu J."/>
            <person name="Jiang H."/>
            <person name="Jhangiani S.N."/>
            <person name="Agravi P."/>
            <person name="Goodspeed R."/>
            <person name="Gross S."/>
            <person name="Mandapat C."/>
            <person name="Jackson L."/>
            <person name="Mathew T."/>
            <person name="Pu L."/>
            <person name="Thornton R."/>
            <person name="Saada N."/>
            <person name="Wilczek-Boney K.B."/>
            <person name="Lee S."/>
            <person name="Kovar C."/>
            <person name="Wu Y."/>
            <person name="Scherer S.E."/>
            <person name="Worley K.C."/>
            <person name="Muzny D.M."/>
            <person name="Gibbs R."/>
        </authorList>
    </citation>
    <scope>NUCLEOTIDE SEQUENCE</scope>
    <source>
        <strain evidence="8">Brora</strain>
    </source>
</reference>
<feature type="transmembrane region" description="Helical" evidence="5">
    <location>
        <begin position="390"/>
        <end position="411"/>
    </location>
</feature>
<dbReference type="HOGENOM" id="CLU_285806_0_0_1"/>